<protein>
    <submittedName>
        <fullName evidence="1">Uncharacterized protein</fullName>
    </submittedName>
</protein>
<sequence length="116" mass="12919">MARTIKPLSSTILDRLTHVLVRYLGIRPSSPEALAAVVEPNQNFVRMLKASYWEPGQDLDTADRSAFFTLIALRFAGEAWPSQEQGKAYFTKTFLPRLHEGAEAAGWAVVEPGEQD</sequence>
<evidence type="ECO:0000313" key="2">
    <source>
        <dbReference type="Proteomes" id="UP000721844"/>
    </source>
</evidence>
<keyword evidence="2" id="KW-1185">Reference proteome</keyword>
<comment type="caution">
    <text evidence="1">The sequence shown here is derived from an EMBL/GenBank/DDBJ whole genome shotgun (WGS) entry which is preliminary data.</text>
</comment>
<proteinExistence type="predicted"/>
<reference evidence="1 2" key="1">
    <citation type="journal article" date="2021" name="Microorganisms">
        <title>Acidisoma silvae sp. nov. and Acidisomacellulosilytica sp. nov., Two Acidophilic Bacteria Isolated from Decaying Wood, Hydrolyzing Cellulose and Producing Poly-3-hydroxybutyrate.</title>
        <authorList>
            <person name="Mieszkin S."/>
            <person name="Pouder E."/>
            <person name="Uroz S."/>
            <person name="Simon-Colin C."/>
            <person name="Alain K."/>
        </authorList>
    </citation>
    <scope>NUCLEOTIDE SEQUENCE [LARGE SCALE GENOMIC DNA]</scope>
    <source>
        <strain evidence="1 2">HW T5.17</strain>
    </source>
</reference>
<organism evidence="1 2">
    <name type="scientific">Acidisoma cellulosilyticum</name>
    <dbReference type="NCBI Taxonomy" id="2802395"/>
    <lineage>
        <taxon>Bacteria</taxon>
        <taxon>Pseudomonadati</taxon>
        <taxon>Pseudomonadota</taxon>
        <taxon>Alphaproteobacteria</taxon>
        <taxon>Acetobacterales</taxon>
        <taxon>Acidocellaceae</taxon>
        <taxon>Acidisoma</taxon>
    </lineage>
</organism>
<name>A0A964E444_9PROT</name>
<dbReference type="EMBL" id="JAESVA010000004">
    <property type="protein sequence ID" value="MCB8881086.1"/>
    <property type="molecule type" value="Genomic_DNA"/>
</dbReference>
<dbReference type="Proteomes" id="UP000721844">
    <property type="component" value="Unassembled WGS sequence"/>
</dbReference>
<dbReference type="AlphaFoldDB" id="A0A964E444"/>
<gene>
    <name evidence="1" type="ORF">ACELLULO517_12640</name>
</gene>
<accession>A0A964E444</accession>
<dbReference type="RefSeq" id="WP_227307761.1">
    <property type="nucleotide sequence ID" value="NZ_JAESVA010000004.1"/>
</dbReference>
<evidence type="ECO:0000313" key="1">
    <source>
        <dbReference type="EMBL" id="MCB8881086.1"/>
    </source>
</evidence>